<evidence type="ECO:0000313" key="2">
    <source>
        <dbReference type="Proteomes" id="UP000198629"/>
    </source>
</evidence>
<sequence>MNKLHIFSACLMVVLATGCSKKEESATDILETIELPAKVVPPVAKPKPMVAPKPIEPIKEVSPTPTIKEVVKTAPLEPIKKAIEALPVKEPITIKQVEIKPVVPVKTTPTVIISNKEPKKEKEKIIYSVEFE</sequence>
<evidence type="ECO:0000313" key="1">
    <source>
        <dbReference type="EMBL" id="SDK23206.1"/>
    </source>
</evidence>
<dbReference type="EMBL" id="FNFX01000001">
    <property type="protein sequence ID" value="SDK23206.1"/>
    <property type="molecule type" value="Genomic_DNA"/>
</dbReference>
<dbReference type="Proteomes" id="UP000198629">
    <property type="component" value="Unassembled WGS sequence"/>
</dbReference>
<organism evidence="1 2">
    <name type="scientific">Methylophilus rhizosphaerae</name>
    <dbReference type="NCBI Taxonomy" id="492660"/>
    <lineage>
        <taxon>Bacteria</taxon>
        <taxon>Pseudomonadati</taxon>
        <taxon>Pseudomonadota</taxon>
        <taxon>Betaproteobacteria</taxon>
        <taxon>Nitrosomonadales</taxon>
        <taxon>Methylophilaceae</taxon>
        <taxon>Methylophilus</taxon>
    </lineage>
</organism>
<proteinExistence type="predicted"/>
<dbReference type="PROSITE" id="PS51257">
    <property type="entry name" value="PROKAR_LIPOPROTEIN"/>
    <property type="match status" value="1"/>
</dbReference>
<dbReference type="RefSeq" id="WP_091470048.1">
    <property type="nucleotide sequence ID" value="NZ_FNFX01000001.1"/>
</dbReference>
<reference evidence="2" key="1">
    <citation type="submission" date="2016-10" db="EMBL/GenBank/DDBJ databases">
        <authorList>
            <person name="Varghese N."/>
            <person name="Submissions S."/>
        </authorList>
    </citation>
    <scope>NUCLEOTIDE SEQUENCE [LARGE SCALE GENOMIC DNA]</scope>
    <source>
        <strain evidence="2">CBMB127</strain>
    </source>
</reference>
<accession>A0A1G9A783</accession>
<keyword evidence="2" id="KW-1185">Reference proteome</keyword>
<dbReference type="STRING" id="492660.SAMN05192566_0727"/>
<protein>
    <submittedName>
        <fullName evidence="1">Uncharacterized protein</fullName>
    </submittedName>
</protein>
<dbReference type="AlphaFoldDB" id="A0A1G9A783"/>
<name>A0A1G9A783_9PROT</name>
<gene>
    <name evidence="1" type="ORF">SAMN05192566_0727</name>
</gene>